<keyword evidence="19" id="KW-1185">Reference proteome</keyword>
<evidence type="ECO:0000256" key="5">
    <source>
        <dbReference type="ARBA" id="ARBA00019685"/>
    </source>
</evidence>
<dbReference type="VEuPathDB" id="CryptoDB:CHUDEA1_440"/>
<evidence type="ECO:0000256" key="6">
    <source>
        <dbReference type="ARBA" id="ARBA00021755"/>
    </source>
</evidence>
<dbReference type="Proteomes" id="UP000199752">
    <property type="component" value="Chromosome 1"/>
</dbReference>
<dbReference type="AlphaFoldDB" id="A0A0S4TAD6"/>
<reference evidence="18 19" key="1">
    <citation type="submission" date="2014-11" db="EMBL/GenBank/DDBJ databases">
        <title>Comparative genomic analysis of Cryptosporidium hominis reveals occurrence of genetic recombination in virulent subtypes.</title>
        <authorList>
            <person name="Guo Y."/>
            <person name="Tang K."/>
            <person name="Frace M."/>
            <person name="Li N."/>
            <person name="Roellig D.M."/>
            <person name="Sammons S."/>
            <person name="Knipe K."/>
            <person name="Rowe L."/>
            <person name="Feng Y."/>
            <person name="Xiao L."/>
        </authorList>
    </citation>
    <scope>NUCLEOTIDE SEQUENCE [LARGE SCALE GENOMIC DNA]</scope>
    <source>
        <strain evidence="18">30976</strain>
    </source>
</reference>
<dbReference type="InterPro" id="IPR015927">
    <property type="entry name" value="Peptidase_S24_S26A/B/C"/>
</dbReference>
<evidence type="ECO:0000256" key="14">
    <source>
        <dbReference type="ARBA" id="ARBA00045533"/>
    </source>
</evidence>
<evidence type="ECO:0000256" key="10">
    <source>
        <dbReference type="ARBA" id="ARBA00022824"/>
    </source>
</evidence>
<dbReference type="GO" id="GO:0004252">
    <property type="term" value="F:serine-type endopeptidase activity"/>
    <property type="evidence" value="ECO:0007669"/>
    <property type="project" value="InterPro"/>
</dbReference>
<dbReference type="VEuPathDB" id="CryptoDB:ChTU502y2012_302g0220"/>
<dbReference type="Proteomes" id="UP001429100">
    <property type="component" value="Unassembled WGS sequence"/>
</dbReference>
<evidence type="ECO:0000313" key="19">
    <source>
        <dbReference type="Proteomes" id="UP001429100"/>
    </source>
</evidence>
<dbReference type="Pfam" id="PF00717">
    <property type="entry name" value="Peptidase_S24"/>
    <property type="match status" value="1"/>
</dbReference>
<dbReference type="CDD" id="cd06530">
    <property type="entry name" value="S26_SPase_I"/>
    <property type="match status" value="1"/>
</dbReference>
<evidence type="ECO:0000313" key="18">
    <source>
        <dbReference type="EMBL" id="PPS97287.1"/>
    </source>
</evidence>
<keyword evidence="10" id="KW-0256">Endoplasmic reticulum</keyword>
<evidence type="ECO:0000256" key="8">
    <source>
        <dbReference type="ARBA" id="ARBA00022692"/>
    </source>
</evidence>
<evidence type="ECO:0000256" key="9">
    <source>
        <dbReference type="ARBA" id="ARBA00022801"/>
    </source>
</evidence>
<dbReference type="SUPFAM" id="SSF51306">
    <property type="entry name" value="LexA/Signal peptidase"/>
    <property type="match status" value="1"/>
</dbReference>
<dbReference type="EMBL" id="JTAI01000044">
    <property type="protein sequence ID" value="PPS97287.1"/>
    <property type="molecule type" value="Genomic_DNA"/>
</dbReference>
<keyword evidence="9" id="KW-0378">Hydrolase</keyword>
<dbReference type="InterPro" id="IPR019533">
    <property type="entry name" value="Peptidase_S26"/>
</dbReference>
<dbReference type="GO" id="GO:0005787">
    <property type="term" value="C:signal peptidase complex"/>
    <property type="evidence" value="ECO:0007669"/>
    <property type="project" value="TreeGrafter"/>
</dbReference>
<evidence type="ECO:0000259" key="16">
    <source>
        <dbReference type="Pfam" id="PF00717"/>
    </source>
</evidence>
<comment type="subcellular location">
    <subcellularLocation>
        <location evidence="2">Endoplasmic reticulum membrane</location>
        <topology evidence="2">Single-pass type II membrane protein</topology>
    </subcellularLocation>
</comment>
<evidence type="ECO:0000256" key="2">
    <source>
        <dbReference type="ARBA" id="ARBA00004648"/>
    </source>
</evidence>
<comment type="function">
    <text evidence="14">Catalytic component of the signal peptidase complex (SPC) which catalyzes the cleavage of N-terminal signal sequences from nascent proteins as they are translocated into the lumen of the endoplasmic reticulum. Specifically cleaves N-terminal signal peptides that contain a hydrophobic alpha-helix (h-region) shorter than 18-20 amino acids.</text>
</comment>
<dbReference type="PANTHER" id="PTHR10806:SF6">
    <property type="entry name" value="SIGNAL PEPTIDASE COMPLEX CATALYTIC SUBUNIT SEC11"/>
    <property type="match status" value="1"/>
</dbReference>
<name>A0A0S4TAD6_CRYHO</name>
<dbReference type="PRINTS" id="PR00728">
    <property type="entry name" value="SIGNALPTASE"/>
</dbReference>
<evidence type="ECO:0000256" key="12">
    <source>
        <dbReference type="ARBA" id="ARBA00022989"/>
    </source>
</evidence>
<gene>
    <name evidence="17" type="ORF">CHUDEA1_440</name>
    <name evidence="18" type="ORF">GY17_00001041</name>
</gene>
<feature type="domain" description="Peptidase S24/S26A/S26B/S26C" evidence="16">
    <location>
        <begin position="40"/>
        <end position="129"/>
    </location>
</feature>
<dbReference type="VEuPathDB" id="CryptoDB:GY17_00001041"/>
<evidence type="ECO:0000256" key="4">
    <source>
        <dbReference type="ARBA" id="ARBA00013208"/>
    </source>
</evidence>
<accession>A0A0S4TAD6</accession>
<dbReference type="GO" id="GO:0009003">
    <property type="term" value="F:signal peptidase activity"/>
    <property type="evidence" value="ECO:0007669"/>
    <property type="project" value="UniProtKB-EC"/>
</dbReference>
<reference evidence="18 19" key="3">
    <citation type="submission" date="2017-10" db="EMBL/GenBank/DDBJ databases">
        <title>Consistent, comparative and evidence-based genome annotation and re-annotation for the closely-related species, Cryptosporidium parvum, C. hominis and C. tyzzeri.</title>
        <authorList>
            <person name="Baptista R.P."/>
            <person name="Li Y."/>
            <person name="Sateriale A."/>
            <person name="Striepen B."/>
            <person name="Kissinger J.C."/>
        </authorList>
    </citation>
    <scope>NUCLEOTIDE SEQUENCE [LARGE SCALE GENOMIC DNA]</scope>
    <source>
        <strain evidence="18">30976</strain>
    </source>
</reference>
<evidence type="ECO:0000256" key="3">
    <source>
        <dbReference type="ARBA" id="ARBA00011035"/>
    </source>
</evidence>
<dbReference type="GO" id="GO:0006465">
    <property type="term" value="P:signal peptide processing"/>
    <property type="evidence" value="ECO:0007669"/>
    <property type="project" value="InterPro"/>
</dbReference>
<evidence type="ECO:0000256" key="1">
    <source>
        <dbReference type="ARBA" id="ARBA00000677"/>
    </source>
</evidence>
<comment type="similarity">
    <text evidence="3">Belongs to the peptidase S26B family.</text>
</comment>
<evidence type="ECO:0000256" key="11">
    <source>
        <dbReference type="ARBA" id="ARBA00022968"/>
    </source>
</evidence>
<dbReference type="OrthoDB" id="10257561at2759"/>
<keyword evidence="7" id="KW-0645">Protease</keyword>
<protein>
    <recommendedName>
        <fullName evidence="5">Signal peptidase complex catalytic subunit SEC11</fullName>
        <ecNumber evidence="4">3.4.21.89</ecNumber>
    </recommendedName>
    <alternativeName>
        <fullName evidence="6">Signal peptidase complex catalytic subunit sec11</fullName>
    </alternativeName>
</protein>
<proteinExistence type="inferred from homology"/>
<feature type="transmembrane region" description="Helical" evidence="15">
    <location>
        <begin position="21"/>
        <end position="42"/>
    </location>
</feature>
<evidence type="ECO:0000256" key="7">
    <source>
        <dbReference type="ARBA" id="ARBA00022670"/>
    </source>
</evidence>
<keyword evidence="8 15" id="KW-0812">Transmembrane</keyword>
<dbReference type="InterPro" id="IPR036286">
    <property type="entry name" value="LexA/Signal_pep-like_sf"/>
</dbReference>
<dbReference type="InterPro" id="IPR019758">
    <property type="entry name" value="Pept_S26A_signal_pept_1_CS"/>
</dbReference>
<dbReference type="PROSITE" id="PS00761">
    <property type="entry name" value="SPASE_I_3"/>
    <property type="match status" value="1"/>
</dbReference>
<dbReference type="InterPro" id="IPR001733">
    <property type="entry name" value="Peptidase_S26B"/>
</dbReference>
<dbReference type="Gene3D" id="2.10.109.10">
    <property type="entry name" value="Umud Fragment, subunit A"/>
    <property type="match status" value="1"/>
</dbReference>
<dbReference type="EMBL" id="LN877947">
    <property type="protein sequence ID" value="CUV03985.1"/>
    <property type="molecule type" value="Genomic_DNA"/>
</dbReference>
<comment type="catalytic activity">
    <reaction evidence="1">
        <text>Cleavage of hydrophobic, N-terminal signal or leader sequences from secreted and periplasmic proteins.</text>
        <dbReference type="EC" id="3.4.21.89"/>
    </reaction>
</comment>
<keyword evidence="12 15" id="KW-1133">Transmembrane helix</keyword>
<dbReference type="PANTHER" id="PTHR10806">
    <property type="entry name" value="SIGNAL PEPTIDASE COMPLEX CATALYTIC SUBUNIT SEC11"/>
    <property type="match status" value="1"/>
</dbReference>
<dbReference type="NCBIfam" id="TIGR02228">
    <property type="entry name" value="sigpep_I_arch"/>
    <property type="match status" value="1"/>
</dbReference>
<evidence type="ECO:0000256" key="15">
    <source>
        <dbReference type="SAM" id="Phobius"/>
    </source>
</evidence>
<evidence type="ECO:0000313" key="17">
    <source>
        <dbReference type="EMBL" id="CUV03985.1"/>
    </source>
</evidence>
<sequence length="181" mass="20299">MEFIIQAKNEAKQILSKPHQTIYQCLTLACIVLSALMLWRGLMVATNSQSPVVVVLSGSMEPGFYRGDILFLYNRKSITIGDIVVFSLEGRDIPIVHRVLSYHEGPNDGEISILTKGDNNDVDDRGLYNENQFWLNNKHIMGTAVGIIPKVGMITIWLNDYPWLKYALVGMMGITVLLGKE</sequence>
<dbReference type="EC" id="3.4.21.89" evidence="4"/>
<keyword evidence="13 15" id="KW-0472">Membrane</keyword>
<reference evidence="17" key="2">
    <citation type="submission" date="2015-08" db="EMBL/GenBank/DDBJ databases">
        <authorList>
            <person name="Babu N.S."/>
            <person name="Beckwith C.J."/>
            <person name="Beseler K.G."/>
            <person name="Brison A."/>
            <person name="Carone J.V."/>
            <person name="Caskin T.P."/>
            <person name="Diamond M."/>
            <person name="Durham M.E."/>
            <person name="Foxe J.M."/>
            <person name="Go M."/>
            <person name="Henderson B.A."/>
            <person name="Jones I.B."/>
            <person name="McGettigan J.A."/>
            <person name="Micheletti S.J."/>
            <person name="Nasrallah M.E."/>
            <person name="Ortiz D."/>
            <person name="Piller C.R."/>
            <person name="Privatt S.R."/>
            <person name="Schneider S.L."/>
            <person name="Sharp S."/>
            <person name="Smith T.C."/>
            <person name="Stanton J.D."/>
            <person name="Ullery H.E."/>
            <person name="Wilson R.J."/>
            <person name="Serrano M.G."/>
            <person name="Buck G."/>
            <person name="Lee V."/>
            <person name="Wang Y."/>
            <person name="Carvalho R."/>
            <person name="Voegtly L."/>
            <person name="Shi R."/>
            <person name="Duckworth R."/>
            <person name="Johnson A."/>
            <person name="Loviza R."/>
            <person name="Walstead R."/>
            <person name="Shah Z."/>
            <person name="Kiflezghi M."/>
            <person name="Wade K."/>
            <person name="Ball S.L."/>
            <person name="Bradley K.W."/>
            <person name="Asai D.J."/>
            <person name="Bowman C.A."/>
            <person name="Russell D.A."/>
            <person name="Pope W.H."/>
            <person name="Jacobs-Sera D."/>
            <person name="Hendrix R.W."/>
            <person name="Hatfull G.F."/>
        </authorList>
    </citation>
    <scope>NUCLEOTIDE SEQUENCE [LARGE SCALE GENOMIC DNA]</scope>
</reference>
<organism evidence="17">
    <name type="scientific">Cryptosporidium hominis</name>
    <dbReference type="NCBI Taxonomy" id="237895"/>
    <lineage>
        <taxon>Eukaryota</taxon>
        <taxon>Sar</taxon>
        <taxon>Alveolata</taxon>
        <taxon>Apicomplexa</taxon>
        <taxon>Conoidasida</taxon>
        <taxon>Coccidia</taxon>
        <taxon>Eucoccidiorida</taxon>
        <taxon>Eimeriorina</taxon>
        <taxon>Cryptosporidiidae</taxon>
        <taxon>Cryptosporidium</taxon>
    </lineage>
</organism>
<dbReference type="FunFam" id="2.10.109.10:FF:000003">
    <property type="entry name" value="Signal peptidase complex catalytic subunit SEC11"/>
    <property type="match status" value="1"/>
</dbReference>
<evidence type="ECO:0000256" key="13">
    <source>
        <dbReference type="ARBA" id="ARBA00023136"/>
    </source>
</evidence>
<keyword evidence="11" id="KW-0735">Signal-anchor</keyword>